<evidence type="ECO:0000313" key="1">
    <source>
        <dbReference type="EMBL" id="GBP36121.1"/>
    </source>
</evidence>
<dbReference type="EMBL" id="BGZK01000314">
    <property type="protein sequence ID" value="GBP36121.1"/>
    <property type="molecule type" value="Genomic_DNA"/>
</dbReference>
<organism evidence="1 2">
    <name type="scientific">Eumeta variegata</name>
    <name type="common">Bagworm moth</name>
    <name type="synonym">Eumeta japonica</name>
    <dbReference type="NCBI Taxonomy" id="151549"/>
    <lineage>
        <taxon>Eukaryota</taxon>
        <taxon>Metazoa</taxon>
        <taxon>Ecdysozoa</taxon>
        <taxon>Arthropoda</taxon>
        <taxon>Hexapoda</taxon>
        <taxon>Insecta</taxon>
        <taxon>Pterygota</taxon>
        <taxon>Neoptera</taxon>
        <taxon>Endopterygota</taxon>
        <taxon>Lepidoptera</taxon>
        <taxon>Glossata</taxon>
        <taxon>Ditrysia</taxon>
        <taxon>Tineoidea</taxon>
        <taxon>Psychidae</taxon>
        <taxon>Oiketicinae</taxon>
        <taxon>Eumeta</taxon>
    </lineage>
</organism>
<sequence>MEFTLKGHTSQPRVKPSPIWAFTDVECHMSRKRFRIKQAVQNAQWPLVPAYFIGQPDWWIRRIRHEGQNSHKYLLIRNFSFENVRTIYTDDDFNFPETSRHHFRFGILSFDTPNRSKTRNPKYSKQDILGKPTKFLRWLANASSPCVVNSHRLACHSIDQSILTDRVRRTDMLERKAVTTLTDDGRISPRLLQVYHLFVFPSFAGQGSARPIAPTPFTSGCGSAAAPRLRTHRPSADCRRRDKAQVCKCGGRSVTANLSLQSIEKGREIANSAVAFHPMIENAGGPLPFPRTSVRSSFIRYPVPFRETGNAPVPPLELRVSMGIGDHLFFDSSPPRLLLKYDIKKGTGFNILEDTTAGKLISF</sequence>
<dbReference type="AlphaFoldDB" id="A0A4C1VB81"/>
<reference evidence="1 2" key="1">
    <citation type="journal article" date="2019" name="Commun. Biol.">
        <title>The bagworm genome reveals a unique fibroin gene that provides high tensile strength.</title>
        <authorList>
            <person name="Kono N."/>
            <person name="Nakamura H."/>
            <person name="Ohtoshi R."/>
            <person name="Tomita M."/>
            <person name="Numata K."/>
            <person name="Arakawa K."/>
        </authorList>
    </citation>
    <scope>NUCLEOTIDE SEQUENCE [LARGE SCALE GENOMIC DNA]</scope>
</reference>
<dbReference type="Proteomes" id="UP000299102">
    <property type="component" value="Unassembled WGS sequence"/>
</dbReference>
<keyword evidence="2" id="KW-1185">Reference proteome</keyword>
<proteinExistence type="predicted"/>
<protein>
    <submittedName>
        <fullName evidence="1">Uncharacterized protein</fullName>
    </submittedName>
</protein>
<gene>
    <name evidence="1" type="ORF">EVAR_93814_1</name>
</gene>
<name>A0A4C1VB81_EUMVA</name>
<evidence type="ECO:0000313" key="2">
    <source>
        <dbReference type="Proteomes" id="UP000299102"/>
    </source>
</evidence>
<accession>A0A4C1VB81</accession>
<comment type="caution">
    <text evidence="1">The sequence shown here is derived from an EMBL/GenBank/DDBJ whole genome shotgun (WGS) entry which is preliminary data.</text>
</comment>